<accession>A0AAJ2NKU9</accession>
<dbReference type="InterPro" id="IPR017645">
    <property type="entry name" value="Dnd_assoc_1"/>
</dbReference>
<evidence type="ECO:0000313" key="2">
    <source>
        <dbReference type="Proteomes" id="UP001285636"/>
    </source>
</evidence>
<dbReference type="EMBL" id="JAWJAY010000001">
    <property type="protein sequence ID" value="MDV2884691.1"/>
    <property type="molecule type" value="Genomic_DNA"/>
</dbReference>
<protein>
    <submittedName>
        <fullName evidence="1">DNA phosphorothioation-dependent restriction protein DptG</fullName>
    </submittedName>
</protein>
<name>A0AAJ2NKU9_ALKPS</name>
<dbReference type="AlphaFoldDB" id="A0AAJ2NKU9"/>
<dbReference type="NCBIfam" id="TIGR03236">
    <property type="entry name" value="dnd_assoc_1"/>
    <property type="match status" value="1"/>
</dbReference>
<dbReference type="Proteomes" id="UP001285636">
    <property type="component" value="Unassembled WGS sequence"/>
</dbReference>
<comment type="caution">
    <text evidence="1">The sequence shown here is derived from an EMBL/GenBank/DDBJ whole genome shotgun (WGS) entry which is preliminary data.</text>
</comment>
<organism evidence="1 2">
    <name type="scientific">Alkalihalophilus pseudofirmus</name>
    <name type="common">Bacillus pseudofirmus</name>
    <dbReference type="NCBI Taxonomy" id="79885"/>
    <lineage>
        <taxon>Bacteria</taxon>
        <taxon>Bacillati</taxon>
        <taxon>Bacillota</taxon>
        <taxon>Bacilli</taxon>
        <taxon>Bacillales</taxon>
        <taxon>Bacillaceae</taxon>
        <taxon>Alkalihalophilus</taxon>
    </lineage>
</organism>
<dbReference type="RefSeq" id="WP_323466148.1">
    <property type="nucleotide sequence ID" value="NZ_CP144224.1"/>
</dbReference>
<sequence>MSDYQYMLLIEDIKKSLKQNKNGSLTHHKPTDIKIDILPFTTKRPNKAVRERFPHILSEFTRLITKVKLEEDKIAETQVIGNPILHNLIAEVEHENDDIRFDLERFLNDFLYENDSNIKPFHPYVYNFLNFSDKNRMSQESSYAQFAKDILVGRDHNLQSLFDKNEGEDILISLVLDNLKSIKPDEEVKKIKYTSMLNIVGTMFQKDLLYLSKHKDYFLQHYPLLVKYYFFLYVSQLALKLEQFTNADYDALTPLYFGLEWEALNKRRNAASDISSYKYLKDKLPNLFVHRQTLLYLSMNNISEEQDKVMSYLEINNALNDGKLEQRNSYLDDLKSWIQQYVELTNINIELTESEKFHDLAQQLFTCLKQGMNSDACKKYGESVEDAASSFLKQRGSLGYTLNLTQDFLLLMVAVCVKEERMPLKQLFSELENRGIALDRYSQKEVIDLLDNLNIIDKKSDSGDAQYVKPIL</sequence>
<evidence type="ECO:0000313" key="1">
    <source>
        <dbReference type="EMBL" id="MDV2884691.1"/>
    </source>
</evidence>
<reference evidence="1" key="1">
    <citation type="submission" date="2023-10" db="EMBL/GenBank/DDBJ databases">
        <title>Screening of Alkalihalophilus pseudofirmusBZ-TG-HK211 and Its Alleviation of Salt Stress on Rapeseed Growth.</title>
        <authorList>
            <person name="Zhao B."/>
            <person name="Guo T."/>
        </authorList>
    </citation>
    <scope>NUCLEOTIDE SEQUENCE</scope>
    <source>
        <strain evidence="1">BZ-TG-HK211</strain>
    </source>
</reference>
<proteinExistence type="predicted"/>
<gene>
    <name evidence="1" type="primary">dptG</name>
    <name evidence="1" type="ORF">RYX45_05840</name>
</gene>